<accession>A0A0G4G4R7</accession>
<dbReference type="Pfam" id="PF05176">
    <property type="entry name" value="ATP-synt_10"/>
    <property type="match status" value="1"/>
</dbReference>
<dbReference type="InterPro" id="IPR007849">
    <property type="entry name" value="ATP10"/>
</dbReference>
<sequence length="256" mass="28617">MSIAVKNISSRISENVATISSALFGGRTGKLYPSLPDVRKGITFKPYTDGLTAAHHYPNTLLPVDLSSRFPSEFPVYACDRSRYFGKHVLGDIREKCLLDQRLFGRVSAVVFTRGTAHSSLEHARRWEHALRDQIERADAERKQLQLLHVVTSTPISSLLLTGHVISMQSLIKSTFGGPEGTNFLAAKKISPEHTRTLCLYNEALPTVLLVDRHCRIRWHCIGLQTEEAAEIARLGLRALSRERGTFFRPAVSAIR</sequence>
<evidence type="ECO:0000313" key="1">
    <source>
        <dbReference type="EMBL" id="CEM23296.1"/>
    </source>
</evidence>
<name>A0A0G4G4R7_9ALVE</name>
<dbReference type="AlphaFoldDB" id="A0A0G4G4R7"/>
<organism evidence="1">
    <name type="scientific">Chromera velia CCMP2878</name>
    <dbReference type="NCBI Taxonomy" id="1169474"/>
    <lineage>
        <taxon>Eukaryota</taxon>
        <taxon>Sar</taxon>
        <taxon>Alveolata</taxon>
        <taxon>Colpodellida</taxon>
        <taxon>Chromeraceae</taxon>
        <taxon>Chromera</taxon>
    </lineage>
</organism>
<proteinExistence type="predicted"/>
<dbReference type="PhylomeDB" id="A0A0G4G4R7"/>
<dbReference type="VEuPathDB" id="CryptoDB:Cvel_568"/>
<gene>
    <name evidence="1" type="ORF">Cvel_568</name>
</gene>
<reference evidence="1" key="1">
    <citation type="submission" date="2014-11" db="EMBL/GenBank/DDBJ databases">
        <authorList>
            <person name="Otto D Thomas"/>
            <person name="Naeem Raeece"/>
        </authorList>
    </citation>
    <scope>NUCLEOTIDE SEQUENCE</scope>
</reference>
<dbReference type="EMBL" id="CDMZ01000883">
    <property type="protein sequence ID" value="CEM23296.1"/>
    <property type="molecule type" value="Genomic_DNA"/>
</dbReference>
<protein>
    <submittedName>
        <fullName evidence="1">Uncharacterized protein</fullName>
    </submittedName>
</protein>